<protein>
    <submittedName>
        <fullName evidence="6">Cyclopropane-fatty-acyl-phospholipid synthase family protein</fullName>
    </submittedName>
</protein>
<evidence type="ECO:0000313" key="7">
    <source>
        <dbReference type="Proteomes" id="UP001061302"/>
    </source>
</evidence>
<keyword evidence="4" id="KW-0949">S-adenosyl-L-methionine</keyword>
<dbReference type="RefSeq" id="WP_263122821.1">
    <property type="nucleotide sequence ID" value="NZ_CP106753.1"/>
</dbReference>
<evidence type="ECO:0000256" key="4">
    <source>
        <dbReference type="ARBA" id="ARBA00022691"/>
    </source>
</evidence>
<organism evidence="6 7">
    <name type="scientific">Chitiniphilus purpureus</name>
    <dbReference type="NCBI Taxonomy" id="2981137"/>
    <lineage>
        <taxon>Bacteria</taxon>
        <taxon>Pseudomonadati</taxon>
        <taxon>Pseudomonadota</taxon>
        <taxon>Betaproteobacteria</taxon>
        <taxon>Neisseriales</taxon>
        <taxon>Chitinibacteraceae</taxon>
        <taxon>Chitiniphilus</taxon>
    </lineage>
</organism>
<dbReference type="Pfam" id="PF02353">
    <property type="entry name" value="CMAS"/>
    <property type="match status" value="1"/>
</dbReference>
<keyword evidence="3" id="KW-0808">Transferase</keyword>
<keyword evidence="5" id="KW-0443">Lipid metabolism</keyword>
<dbReference type="SUPFAM" id="SSF53335">
    <property type="entry name" value="S-adenosyl-L-methionine-dependent methyltransferases"/>
    <property type="match status" value="1"/>
</dbReference>
<dbReference type="EMBL" id="CP106753">
    <property type="protein sequence ID" value="UXY13618.1"/>
    <property type="molecule type" value="Genomic_DNA"/>
</dbReference>
<evidence type="ECO:0000256" key="5">
    <source>
        <dbReference type="ARBA" id="ARBA00023098"/>
    </source>
</evidence>
<evidence type="ECO:0000313" key="6">
    <source>
        <dbReference type="EMBL" id="UXY13618.1"/>
    </source>
</evidence>
<keyword evidence="7" id="KW-1185">Reference proteome</keyword>
<dbReference type="InterPro" id="IPR003333">
    <property type="entry name" value="CMAS"/>
</dbReference>
<dbReference type="InterPro" id="IPR050723">
    <property type="entry name" value="CFA/CMAS"/>
</dbReference>
<sequence>MTQATLDCKAAGASAHAIRHHYDLSNEFYALWLDDTRTYSAALWEPGDTLEQAQLRKLDHHARNCAAGPGGHYLDIGCGWGSTLFRLMRTYGAGSATGLTLSDAQAQYIEAQQVPGVTVKVQGWQVFDPPHPFDGIISIGAFEHFAKPDLSDDDMVAAYRAFFARCHAWLKPDCSLSLQTIAYGRASRADINRFVLEQIFPESDLPSLEQIVRAAKGLFEVVALRNDRHHYADTFRHWTARLSGARAQAVALVGEDKVRTYQKYQGLFTIGFHTGAMDLYRLHLRRIGK</sequence>
<evidence type="ECO:0000256" key="3">
    <source>
        <dbReference type="ARBA" id="ARBA00022679"/>
    </source>
</evidence>
<name>A0ABY6DNY7_9NEIS</name>
<reference evidence="6" key="1">
    <citation type="submission" date="2022-10" db="EMBL/GenBank/DDBJ databases">
        <title>Chitiniphilus purpureus sp. nov., a novel chitin-degrading bacterium isolated from crawfish pond sediment.</title>
        <authorList>
            <person name="Li K."/>
        </authorList>
    </citation>
    <scope>NUCLEOTIDE SEQUENCE</scope>
    <source>
        <strain evidence="6">CD1</strain>
    </source>
</reference>
<evidence type="ECO:0000256" key="1">
    <source>
        <dbReference type="ARBA" id="ARBA00010815"/>
    </source>
</evidence>
<proteinExistence type="inferred from homology"/>
<dbReference type="InterPro" id="IPR029063">
    <property type="entry name" value="SAM-dependent_MTases_sf"/>
</dbReference>
<dbReference type="CDD" id="cd02440">
    <property type="entry name" value="AdoMet_MTases"/>
    <property type="match status" value="1"/>
</dbReference>
<accession>A0ABY6DNY7</accession>
<dbReference type="Gene3D" id="3.40.50.150">
    <property type="entry name" value="Vaccinia Virus protein VP39"/>
    <property type="match status" value="1"/>
</dbReference>
<dbReference type="PANTHER" id="PTHR43667">
    <property type="entry name" value="CYCLOPROPANE-FATTY-ACYL-PHOSPHOLIPID SYNTHASE"/>
    <property type="match status" value="1"/>
</dbReference>
<dbReference type="PANTHER" id="PTHR43667:SF1">
    <property type="entry name" value="CYCLOPROPANE-FATTY-ACYL-PHOSPHOLIPID SYNTHASE"/>
    <property type="match status" value="1"/>
</dbReference>
<dbReference type="Proteomes" id="UP001061302">
    <property type="component" value="Chromosome"/>
</dbReference>
<comment type="similarity">
    <text evidence="1">Belongs to the CFA/CMAS family.</text>
</comment>
<dbReference type="PIRSF" id="PIRSF003085">
    <property type="entry name" value="CMAS"/>
    <property type="match status" value="1"/>
</dbReference>
<evidence type="ECO:0000256" key="2">
    <source>
        <dbReference type="ARBA" id="ARBA00022603"/>
    </source>
</evidence>
<gene>
    <name evidence="6" type="ORF">N8I74_09790</name>
</gene>
<keyword evidence="2" id="KW-0489">Methyltransferase</keyword>